<protein>
    <submittedName>
        <fullName evidence="4">Uncharacterized protein</fullName>
    </submittedName>
</protein>
<dbReference type="PROSITE" id="PS50088">
    <property type="entry name" value="ANK_REPEAT"/>
    <property type="match status" value="1"/>
</dbReference>
<dbReference type="OrthoDB" id="5622915at2"/>
<organism evidence="4 5">
    <name type="scientific">Leucothrix pacifica</name>
    <dbReference type="NCBI Taxonomy" id="1247513"/>
    <lineage>
        <taxon>Bacteria</taxon>
        <taxon>Pseudomonadati</taxon>
        <taxon>Pseudomonadota</taxon>
        <taxon>Gammaproteobacteria</taxon>
        <taxon>Thiotrichales</taxon>
        <taxon>Thiotrichaceae</taxon>
        <taxon>Leucothrix</taxon>
    </lineage>
</organism>
<gene>
    <name evidence="4" type="ORF">DKW60_04470</name>
</gene>
<dbReference type="PANTHER" id="PTHR24198">
    <property type="entry name" value="ANKYRIN REPEAT AND PROTEIN KINASE DOMAIN-CONTAINING PROTEIN"/>
    <property type="match status" value="1"/>
</dbReference>
<reference evidence="4 5" key="1">
    <citation type="submission" date="2018-05" db="EMBL/GenBank/DDBJ databases">
        <title>Leucothrix arctica sp. nov., isolated from Arctic seawater.</title>
        <authorList>
            <person name="Choi A."/>
            <person name="Baek K."/>
        </authorList>
    </citation>
    <scope>NUCLEOTIDE SEQUENCE [LARGE SCALE GENOMIC DNA]</scope>
    <source>
        <strain evidence="4 5">JCM 18388</strain>
    </source>
</reference>
<name>A0A317CMR3_9GAMM</name>
<feature type="repeat" description="ANK" evidence="3">
    <location>
        <begin position="238"/>
        <end position="270"/>
    </location>
</feature>
<proteinExistence type="predicted"/>
<evidence type="ECO:0000313" key="5">
    <source>
        <dbReference type="Proteomes" id="UP000245539"/>
    </source>
</evidence>
<dbReference type="PANTHER" id="PTHR24198:SF165">
    <property type="entry name" value="ANKYRIN REPEAT-CONTAINING PROTEIN-RELATED"/>
    <property type="match status" value="1"/>
</dbReference>
<dbReference type="InterPro" id="IPR036770">
    <property type="entry name" value="Ankyrin_rpt-contain_sf"/>
</dbReference>
<keyword evidence="5" id="KW-1185">Reference proteome</keyword>
<keyword evidence="2 3" id="KW-0040">ANK repeat</keyword>
<sequence length="310" mass="34705">MPINQNFSAQLMGTLLLAGFAGKTYAVECTDYAKRSVAQQEQNVFNLCGFRGSNWSNDFQRWNRECQSMSSKDVQSRLTMRDRFLSNCPTLNYAGVGRNRQNKLSLALLRATEKQDIRLVETLIKEGANLAVQPPWLLSSPLYIATIKNDLKLARLLVKHGAKPYFLAKGEESLLSLLIKQKDTNYAFLEFLLQNKANPNVAANGKEAEFPIAIAAMMGDFRAVSLLLAYKADPNRYIGRPAIQMAVEQDHYPIVRILIKNGANPNLGMDGKVCFGTMALDLAFRNARDRVIDLLLDNHALSSRECKAQK</sequence>
<dbReference type="PROSITE" id="PS50297">
    <property type="entry name" value="ANK_REP_REGION"/>
    <property type="match status" value="1"/>
</dbReference>
<evidence type="ECO:0000256" key="2">
    <source>
        <dbReference type="ARBA" id="ARBA00023043"/>
    </source>
</evidence>
<dbReference type="InterPro" id="IPR002110">
    <property type="entry name" value="Ankyrin_rpt"/>
</dbReference>
<dbReference type="RefSeq" id="WP_109836469.1">
    <property type="nucleotide sequence ID" value="NZ_QGKM01000007.1"/>
</dbReference>
<keyword evidence="1" id="KW-0677">Repeat</keyword>
<comment type="caution">
    <text evidence="4">The sequence shown here is derived from an EMBL/GenBank/DDBJ whole genome shotgun (WGS) entry which is preliminary data.</text>
</comment>
<dbReference type="EMBL" id="QGKM01000007">
    <property type="protein sequence ID" value="PWQ99925.1"/>
    <property type="molecule type" value="Genomic_DNA"/>
</dbReference>
<dbReference type="AlphaFoldDB" id="A0A317CMR3"/>
<dbReference type="SUPFAM" id="SSF48403">
    <property type="entry name" value="Ankyrin repeat"/>
    <property type="match status" value="1"/>
</dbReference>
<evidence type="ECO:0000313" key="4">
    <source>
        <dbReference type="EMBL" id="PWQ99925.1"/>
    </source>
</evidence>
<evidence type="ECO:0000256" key="3">
    <source>
        <dbReference type="PROSITE-ProRule" id="PRU00023"/>
    </source>
</evidence>
<dbReference type="Proteomes" id="UP000245539">
    <property type="component" value="Unassembled WGS sequence"/>
</dbReference>
<accession>A0A317CMR3</accession>
<evidence type="ECO:0000256" key="1">
    <source>
        <dbReference type="ARBA" id="ARBA00022737"/>
    </source>
</evidence>
<dbReference type="Gene3D" id="1.25.40.20">
    <property type="entry name" value="Ankyrin repeat-containing domain"/>
    <property type="match status" value="1"/>
</dbReference>
<dbReference type="Pfam" id="PF12796">
    <property type="entry name" value="Ank_2"/>
    <property type="match status" value="1"/>
</dbReference>
<dbReference type="SMART" id="SM00248">
    <property type="entry name" value="ANK"/>
    <property type="match status" value="6"/>
</dbReference>